<reference evidence="2 3" key="1">
    <citation type="journal article" date="2020" name="ISME J.">
        <title>Comparative genomics reveals insights into cyanobacterial evolution and habitat adaptation.</title>
        <authorList>
            <person name="Chen M.Y."/>
            <person name="Teng W.K."/>
            <person name="Zhao L."/>
            <person name="Hu C.X."/>
            <person name="Zhou Y.K."/>
            <person name="Han B.P."/>
            <person name="Song L.R."/>
            <person name="Shu W.S."/>
        </authorList>
    </citation>
    <scope>NUCLEOTIDE SEQUENCE [LARGE SCALE GENOMIC DNA]</scope>
    <source>
        <strain evidence="2 3">FACHB-1050</strain>
    </source>
</reference>
<proteinExistence type="predicted"/>
<evidence type="ECO:0000313" key="2">
    <source>
        <dbReference type="EMBL" id="MBD2316653.1"/>
    </source>
</evidence>
<gene>
    <name evidence="2" type="ORF">H6G05_07305</name>
</gene>
<keyword evidence="3" id="KW-1185">Reference proteome</keyword>
<comment type="caution">
    <text evidence="2">The sequence shown here is derived from an EMBL/GenBank/DDBJ whole genome shotgun (WGS) entry which is preliminary data.</text>
</comment>
<dbReference type="EMBL" id="JACJQY010000008">
    <property type="protein sequence ID" value="MBD2316653.1"/>
    <property type="molecule type" value="Genomic_DNA"/>
</dbReference>
<protein>
    <submittedName>
        <fullName evidence="2">Uncharacterized protein</fullName>
    </submittedName>
</protein>
<evidence type="ECO:0000313" key="3">
    <source>
        <dbReference type="Proteomes" id="UP000618445"/>
    </source>
</evidence>
<evidence type="ECO:0000256" key="1">
    <source>
        <dbReference type="SAM" id="MobiDB-lite"/>
    </source>
</evidence>
<sequence>MSRPKKPVVIPISSQSDDDRYNKRSAARKYKQMGGSDLIQRKFYGDCEDDED</sequence>
<feature type="region of interest" description="Disordered" evidence="1">
    <location>
        <begin position="1"/>
        <end position="35"/>
    </location>
</feature>
<accession>A0ABR8C799</accession>
<dbReference type="Proteomes" id="UP000618445">
    <property type="component" value="Unassembled WGS sequence"/>
</dbReference>
<organism evidence="2 3">
    <name type="scientific">Phormidium tenue FACHB-1050</name>
    <dbReference type="NCBI Taxonomy" id="2692857"/>
    <lineage>
        <taxon>Bacteria</taxon>
        <taxon>Bacillati</taxon>
        <taxon>Cyanobacteriota</taxon>
        <taxon>Cyanophyceae</taxon>
        <taxon>Oscillatoriophycideae</taxon>
        <taxon>Oscillatoriales</taxon>
        <taxon>Oscillatoriaceae</taxon>
        <taxon>Phormidium</taxon>
    </lineage>
</organism>
<name>A0ABR8C799_9CYAN</name>
<dbReference type="RefSeq" id="WP_190577541.1">
    <property type="nucleotide sequence ID" value="NZ_CAWPQU010000078.1"/>
</dbReference>